<evidence type="ECO:0000313" key="2">
    <source>
        <dbReference type="Proteomes" id="UP000814140"/>
    </source>
</evidence>
<accession>A0ACB8SXY1</accession>
<evidence type="ECO:0000313" key="1">
    <source>
        <dbReference type="EMBL" id="KAI0061363.1"/>
    </source>
</evidence>
<name>A0ACB8SXY1_9AGAM</name>
<dbReference type="EMBL" id="MU277213">
    <property type="protein sequence ID" value="KAI0061363.1"/>
    <property type="molecule type" value="Genomic_DNA"/>
</dbReference>
<reference evidence="1" key="1">
    <citation type="submission" date="2021-03" db="EMBL/GenBank/DDBJ databases">
        <authorList>
            <consortium name="DOE Joint Genome Institute"/>
            <person name="Ahrendt S."/>
            <person name="Looney B.P."/>
            <person name="Miyauchi S."/>
            <person name="Morin E."/>
            <person name="Drula E."/>
            <person name="Courty P.E."/>
            <person name="Chicoki N."/>
            <person name="Fauchery L."/>
            <person name="Kohler A."/>
            <person name="Kuo A."/>
            <person name="Labutti K."/>
            <person name="Pangilinan J."/>
            <person name="Lipzen A."/>
            <person name="Riley R."/>
            <person name="Andreopoulos W."/>
            <person name="He G."/>
            <person name="Johnson J."/>
            <person name="Barry K.W."/>
            <person name="Grigoriev I.V."/>
            <person name="Nagy L."/>
            <person name="Hibbett D."/>
            <person name="Henrissat B."/>
            <person name="Matheny P.B."/>
            <person name="Labbe J."/>
            <person name="Martin F."/>
        </authorList>
    </citation>
    <scope>NUCLEOTIDE SEQUENCE</scope>
    <source>
        <strain evidence="1">HHB10654</strain>
    </source>
</reference>
<proteinExistence type="predicted"/>
<protein>
    <submittedName>
        <fullName evidence="1">Uncharacterized protein</fullName>
    </submittedName>
</protein>
<dbReference type="Proteomes" id="UP000814140">
    <property type="component" value="Unassembled WGS sequence"/>
</dbReference>
<reference evidence="1" key="2">
    <citation type="journal article" date="2022" name="New Phytol.">
        <title>Evolutionary transition to the ectomycorrhizal habit in the genomes of a hyperdiverse lineage of mushroom-forming fungi.</title>
        <authorList>
            <person name="Looney B."/>
            <person name="Miyauchi S."/>
            <person name="Morin E."/>
            <person name="Drula E."/>
            <person name="Courty P.E."/>
            <person name="Kohler A."/>
            <person name="Kuo A."/>
            <person name="LaButti K."/>
            <person name="Pangilinan J."/>
            <person name="Lipzen A."/>
            <person name="Riley R."/>
            <person name="Andreopoulos W."/>
            <person name="He G."/>
            <person name="Johnson J."/>
            <person name="Nolan M."/>
            <person name="Tritt A."/>
            <person name="Barry K.W."/>
            <person name="Grigoriev I.V."/>
            <person name="Nagy L.G."/>
            <person name="Hibbett D."/>
            <person name="Henrissat B."/>
            <person name="Matheny P.B."/>
            <person name="Labbe J."/>
            <person name="Martin F.M."/>
        </authorList>
    </citation>
    <scope>NUCLEOTIDE SEQUENCE</scope>
    <source>
        <strain evidence="1">HHB10654</strain>
    </source>
</reference>
<comment type="caution">
    <text evidence="1">The sequence shown here is derived from an EMBL/GenBank/DDBJ whole genome shotgun (WGS) entry which is preliminary data.</text>
</comment>
<keyword evidence="2" id="KW-1185">Reference proteome</keyword>
<organism evidence="1 2">
    <name type="scientific">Artomyces pyxidatus</name>
    <dbReference type="NCBI Taxonomy" id="48021"/>
    <lineage>
        <taxon>Eukaryota</taxon>
        <taxon>Fungi</taxon>
        <taxon>Dikarya</taxon>
        <taxon>Basidiomycota</taxon>
        <taxon>Agaricomycotina</taxon>
        <taxon>Agaricomycetes</taxon>
        <taxon>Russulales</taxon>
        <taxon>Auriscalpiaceae</taxon>
        <taxon>Artomyces</taxon>
    </lineage>
</organism>
<gene>
    <name evidence="1" type="ORF">BV25DRAFT_1917028</name>
</gene>
<sequence>MATGSTNLWWVLELSSGQTVVVNGQTAWAEIAKTVDKDGVFISFINDWVPASAKFFNHKMVLDTVTWTRMNEQIRAAVVAGKAVDTSGTYQLGVLRGTKPSTPQGASARAKPPFSFFTGADGAEPAFNFAPKPDDGAKPFFGFNQNGKPTFSFADGATKGEQQPQNPECKNQ</sequence>